<dbReference type="GO" id="GO:0004825">
    <property type="term" value="F:methionine-tRNA ligase activity"/>
    <property type="evidence" value="ECO:0007669"/>
    <property type="project" value="UniProtKB-EC"/>
</dbReference>
<reference evidence="5" key="1">
    <citation type="submission" date="2020-02" db="EMBL/GenBank/DDBJ databases">
        <authorList>
            <person name="Meier V. D."/>
        </authorList>
    </citation>
    <scope>NUCLEOTIDE SEQUENCE</scope>
    <source>
        <strain evidence="5">AVDCRST_MAG89</strain>
    </source>
</reference>
<dbReference type="Gene3D" id="1.10.730.10">
    <property type="entry name" value="Isoleucyl-tRNA Synthetase, Domain 1"/>
    <property type="match status" value="1"/>
</dbReference>
<protein>
    <submittedName>
        <fullName evidence="5">Methionyl-tRNA synthetase</fullName>
        <ecNumber evidence="5">6.1.1.10</ecNumber>
    </submittedName>
</protein>
<sequence>MLREVPWDNDGGFSWERFAERYTSELANGLGNLASRSTSMIGKYRQGAVPASPVEEDPVIADAVARYRAAMDANLLHEGAAAAFEVVRHANAVVAERPPWSVAKDPARADELDLTLASMVRYLAAAATMLSPFMPAKTAELWARLGSGRDALPSLDELAALEVSGWTVQSGGILFPRPEAAVPA</sequence>
<keyword evidence="3" id="KW-0067">ATP-binding</keyword>
<proteinExistence type="predicted"/>
<accession>A0A6J4L3N8</accession>
<keyword evidence="4 5" id="KW-0030">Aminoacyl-tRNA synthetase</keyword>
<dbReference type="PANTHER" id="PTHR43326:SF1">
    <property type="entry name" value="METHIONINE--TRNA LIGASE, MITOCHONDRIAL"/>
    <property type="match status" value="1"/>
</dbReference>
<dbReference type="EMBL" id="CADCTV010000331">
    <property type="protein sequence ID" value="CAA9318448.1"/>
    <property type="molecule type" value="Genomic_DNA"/>
</dbReference>
<dbReference type="InterPro" id="IPR023457">
    <property type="entry name" value="Met-tRNA_synth_2"/>
</dbReference>
<dbReference type="PANTHER" id="PTHR43326">
    <property type="entry name" value="METHIONYL-TRNA SYNTHETASE"/>
    <property type="match status" value="1"/>
</dbReference>
<evidence type="ECO:0000256" key="3">
    <source>
        <dbReference type="ARBA" id="ARBA00022840"/>
    </source>
</evidence>
<evidence type="ECO:0000256" key="4">
    <source>
        <dbReference type="ARBA" id="ARBA00023146"/>
    </source>
</evidence>
<keyword evidence="1 5" id="KW-0436">Ligase</keyword>
<gene>
    <name evidence="5" type="ORF">AVDCRST_MAG89-1524</name>
</gene>
<dbReference type="AlphaFoldDB" id="A0A6J4L3N8"/>
<dbReference type="EC" id="6.1.1.10" evidence="5"/>
<evidence type="ECO:0000256" key="2">
    <source>
        <dbReference type="ARBA" id="ARBA00022741"/>
    </source>
</evidence>
<evidence type="ECO:0000256" key="1">
    <source>
        <dbReference type="ARBA" id="ARBA00022598"/>
    </source>
</evidence>
<dbReference type="CDD" id="cd07957">
    <property type="entry name" value="Anticodon_Ia_Met"/>
    <property type="match status" value="1"/>
</dbReference>
<organism evidence="5">
    <name type="scientific">uncultured Gemmatimonadota bacterium</name>
    <dbReference type="NCBI Taxonomy" id="203437"/>
    <lineage>
        <taxon>Bacteria</taxon>
        <taxon>Pseudomonadati</taxon>
        <taxon>Gemmatimonadota</taxon>
        <taxon>environmental samples</taxon>
    </lineage>
</organism>
<keyword evidence="2" id="KW-0547">Nucleotide-binding</keyword>
<dbReference type="GO" id="GO:0005524">
    <property type="term" value="F:ATP binding"/>
    <property type="evidence" value="ECO:0007669"/>
    <property type="project" value="UniProtKB-KW"/>
</dbReference>
<evidence type="ECO:0000313" key="5">
    <source>
        <dbReference type="EMBL" id="CAA9318448.1"/>
    </source>
</evidence>
<dbReference type="GO" id="GO:0006431">
    <property type="term" value="P:methionyl-tRNA aminoacylation"/>
    <property type="evidence" value="ECO:0007669"/>
    <property type="project" value="TreeGrafter"/>
</dbReference>
<dbReference type="SUPFAM" id="SSF47323">
    <property type="entry name" value="Anticodon-binding domain of a subclass of class I aminoacyl-tRNA synthetases"/>
    <property type="match status" value="1"/>
</dbReference>
<dbReference type="InterPro" id="IPR041872">
    <property type="entry name" value="Anticodon_Met"/>
</dbReference>
<name>A0A6J4L3N8_9BACT</name>
<dbReference type="InterPro" id="IPR009080">
    <property type="entry name" value="tRNAsynth_Ia_anticodon-bd"/>
</dbReference>